<dbReference type="PANTHER" id="PTHR44086">
    <property type="entry name" value="THIOSULFATE SULFURTRANSFERASE RDL2, MITOCHONDRIAL-RELATED"/>
    <property type="match status" value="1"/>
</dbReference>
<evidence type="ECO:0000259" key="1">
    <source>
        <dbReference type="PROSITE" id="PS50206"/>
    </source>
</evidence>
<dbReference type="SMART" id="SM00450">
    <property type="entry name" value="RHOD"/>
    <property type="match status" value="4"/>
</dbReference>
<feature type="domain" description="Rhodanese" evidence="1">
    <location>
        <begin position="286"/>
        <end position="362"/>
    </location>
</feature>
<keyword evidence="3" id="KW-1185">Reference proteome</keyword>
<dbReference type="OrthoDB" id="9789585at2"/>
<evidence type="ECO:0000313" key="3">
    <source>
        <dbReference type="Proteomes" id="UP000190044"/>
    </source>
</evidence>
<organism evidence="2 3">
    <name type="scientific">Sphingopyxis flava</name>
    <dbReference type="NCBI Taxonomy" id="1507287"/>
    <lineage>
        <taxon>Bacteria</taxon>
        <taxon>Pseudomonadati</taxon>
        <taxon>Pseudomonadota</taxon>
        <taxon>Alphaproteobacteria</taxon>
        <taxon>Sphingomonadales</taxon>
        <taxon>Sphingomonadaceae</taxon>
        <taxon>Sphingopyxis</taxon>
    </lineage>
</organism>
<gene>
    <name evidence="2" type="ORF">SAMN06295937_103410</name>
</gene>
<feature type="domain" description="Rhodanese" evidence="1">
    <location>
        <begin position="143"/>
        <end position="234"/>
    </location>
</feature>
<dbReference type="InterPro" id="IPR001763">
    <property type="entry name" value="Rhodanese-like_dom"/>
</dbReference>
<dbReference type="InterPro" id="IPR036873">
    <property type="entry name" value="Rhodanese-like_dom_sf"/>
</dbReference>
<sequence length="526" mass="56961">MPPPAPRRAAPLEVHRAWKLRHEIALLDVREEFAFADAHPLFAACVPLSRIEVGIRGLLPRADVPIVVYGEDETQAMQAIDWLAGAGFSDLRLLDGGLEGWRAAGLELFADVNSPSKAFGELVESRRHTPHITALDLNDRLARNEDLVVLDARRYDEYQTMSIPTAISVPGAELVLRAGDIAVDPATPIVVNCAGRTRSIIGAQSLINAGLPNPIMALRNGTIGWSLDELELDTGQARSYPDVDPDKIRGRRDHARSVSYRAGVRMIRGEDLAVAMTPGRTVYRFDIRSLTEHEAGHPAGFRHVAGGQLVQETDMYAPVRGALVVLYDDLGARAHMSASWLAQMGWDVVVIEEAGAALTIERGIAPNDRVPAPACDTIGPDALAADAGEYLILDLALSTQHKKGHVPGARFVMRGRLARDLPPVAEGTTIVLTSPDDELARHAAPEVAAITGRDVVVLEGGTNGWAAAGHALSRGFADPLSANEDAYRRPYEGTDNPREKMQAYLDWEYGLVAQLEQDASHGFFVI</sequence>
<evidence type="ECO:0000313" key="2">
    <source>
        <dbReference type="EMBL" id="SKB94755.1"/>
    </source>
</evidence>
<dbReference type="AlphaFoldDB" id="A0A1T5FF20"/>
<dbReference type="SUPFAM" id="SSF52821">
    <property type="entry name" value="Rhodanese/Cell cycle control phosphatase"/>
    <property type="match status" value="4"/>
</dbReference>
<accession>A0A1T5FF20</accession>
<dbReference type="RefSeq" id="WP_079639937.1">
    <property type="nucleotide sequence ID" value="NZ_FUYP01000034.1"/>
</dbReference>
<dbReference type="Pfam" id="PF00581">
    <property type="entry name" value="Rhodanese"/>
    <property type="match status" value="3"/>
</dbReference>
<protein>
    <submittedName>
        <fullName evidence="2">Rhodanese-related sulfurtransferase</fullName>
    </submittedName>
</protein>
<proteinExistence type="predicted"/>
<feature type="domain" description="Rhodanese" evidence="1">
    <location>
        <begin position="20"/>
        <end position="110"/>
    </location>
</feature>
<dbReference type="Proteomes" id="UP000190044">
    <property type="component" value="Unassembled WGS sequence"/>
</dbReference>
<reference evidence="3" key="1">
    <citation type="submission" date="2017-02" db="EMBL/GenBank/DDBJ databases">
        <authorList>
            <person name="Varghese N."/>
            <person name="Submissions S."/>
        </authorList>
    </citation>
    <scope>NUCLEOTIDE SEQUENCE [LARGE SCALE GENOMIC DNA]</scope>
    <source>
        <strain evidence="3">R11H</strain>
    </source>
</reference>
<dbReference type="GO" id="GO:0004792">
    <property type="term" value="F:thiosulfate-cyanide sulfurtransferase activity"/>
    <property type="evidence" value="ECO:0007669"/>
    <property type="project" value="TreeGrafter"/>
</dbReference>
<dbReference type="PANTHER" id="PTHR44086:SF10">
    <property type="entry name" value="THIOSULFATE SULFURTRANSFERASE_RHODANESE-LIKE DOMAIN-CONTAINING PROTEIN 3"/>
    <property type="match status" value="1"/>
</dbReference>
<dbReference type="EMBL" id="FUYP01000034">
    <property type="protein sequence ID" value="SKB94755.1"/>
    <property type="molecule type" value="Genomic_DNA"/>
</dbReference>
<dbReference type="Gene3D" id="3.40.250.10">
    <property type="entry name" value="Rhodanese-like domain"/>
    <property type="match status" value="4"/>
</dbReference>
<dbReference type="PROSITE" id="PS50206">
    <property type="entry name" value="RHODANESE_3"/>
    <property type="match status" value="4"/>
</dbReference>
<keyword evidence="2" id="KW-0808">Transferase</keyword>
<feature type="domain" description="Rhodanese" evidence="1">
    <location>
        <begin position="386"/>
        <end position="474"/>
    </location>
</feature>
<name>A0A1T5FF20_9SPHN</name>